<sequence>MSISGRHFLQIPGPTNVPDRILRAMDRPVVDHRGPEFAELTKEILPLLKEVFGTHEGTVVIYPSSGTGAWEAALVNVLSPGERILAFNYGHFSELFARTARNLGYDVEEVPLRWGQELPAEEVEAHLRADDGENPYAAVLVVHNETSTGVTSDVGAIRDAIDAAGHDALLIVDTVSSLASIEVKHDEWRADVTLTGSQKGLMLPPGLALLCVSPRALERGTEGGAPRNFFDWRPIIRDNEAGFFPYTPATLLLFGLREALKMLVEEEGLSNVYARHRSLAEGVRAAVEAWGLRNLCEKPEFYSNTLTAVVVPEGADSDEVIRVARERFGLALGVGLSRIKGRVFRIGHLGALNELEVLGTLGGVEMALIESGVPVELGSGVRAAQQLFTRKPTEVAGDQDRAAV</sequence>
<dbReference type="RefSeq" id="WP_132688073.1">
    <property type="nucleotide sequence ID" value="NZ_SKBU01000006.1"/>
</dbReference>
<keyword evidence="10" id="KW-0032">Aminotransferase</keyword>
<dbReference type="Pfam" id="PF00266">
    <property type="entry name" value="Aminotran_5"/>
    <property type="match status" value="1"/>
</dbReference>
<comment type="cofactor">
    <cofactor evidence="1 8">
        <name>pyridoxal 5'-phosphate</name>
        <dbReference type="ChEBI" id="CHEBI:597326"/>
    </cofactor>
</comment>
<dbReference type="GO" id="GO:0004760">
    <property type="term" value="F:L-serine-pyruvate transaminase activity"/>
    <property type="evidence" value="ECO:0007669"/>
    <property type="project" value="TreeGrafter"/>
</dbReference>
<dbReference type="OrthoDB" id="9766472at2"/>
<dbReference type="InterPro" id="IPR024169">
    <property type="entry name" value="SP_NH2Trfase/AEP_transaminase"/>
</dbReference>
<evidence type="ECO:0000256" key="3">
    <source>
        <dbReference type="ARBA" id="ARBA00011771"/>
    </source>
</evidence>
<accession>A0A4R1BQI4</accession>
<comment type="caution">
    <text evidence="10">The sequence shown here is derived from an EMBL/GenBank/DDBJ whole genome shotgun (WGS) entry which is preliminary data.</text>
</comment>
<feature type="binding site" evidence="7">
    <location>
        <position position="345"/>
    </location>
    <ligand>
        <name>substrate</name>
    </ligand>
</feature>
<dbReference type="PIRSF" id="PIRSF000524">
    <property type="entry name" value="SPT"/>
    <property type="match status" value="1"/>
</dbReference>
<evidence type="ECO:0000256" key="4">
    <source>
        <dbReference type="ARBA" id="ARBA00022898"/>
    </source>
</evidence>
<evidence type="ECO:0000256" key="1">
    <source>
        <dbReference type="ARBA" id="ARBA00001933"/>
    </source>
</evidence>
<feature type="modified residue" description="N6-(pyridoxal phosphate)lysine" evidence="8">
    <location>
        <position position="199"/>
    </location>
</feature>
<dbReference type="Proteomes" id="UP000295244">
    <property type="component" value="Unassembled WGS sequence"/>
</dbReference>
<dbReference type="PANTHER" id="PTHR21152:SF40">
    <property type="entry name" value="ALANINE--GLYOXYLATE AMINOTRANSFERASE"/>
    <property type="match status" value="1"/>
</dbReference>
<keyword evidence="10" id="KW-0808">Transferase</keyword>
<organism evidence="10 11">
    <name type="scientific">Rubrobacter taiwanensis</name>
    <dbReference type="NCBI Taxonomy" id="185139"/>
    <lineage>
        <taxon>Bacteria</taxon>
        <taxon>Bacillati</taxon>
        <taxon>Actinomycetota</taxon>
        <taxon>Rubrobacteria</taxon>
        <taxon>Rubrobacterales</taxon>
        <taxon>Rubrobacteraceae</taxon>
        <taxon>Rubrobacter</taxon>
    </lineage>
</organism>
<proteinExistence type="inferred from homology"/>
<comment type="subunit">
    <text evidence="3">Heterodimer of a large and a small subunit.</text>
</comment>
<comment type="similarity">
    <text evidence="2">Belongs to the class-V pyridoxal-phosphate-dependent aminotransferase family.</text>
</comment>
<evidence type="ECO:0000256" key="6">
    <source>
        <dbReference type="ARBA" id="ARBA00079151"/>
    </source>
</evidence>
<dbReference type="InterPro" id="IPR015424">
    <property type="entry name" value="PyrdxlP-dep_Trfase"/>
</dbReference>
<evidence type="ECO:0000259" key="9">
    <source>
        <dbReference type="Pfam" id="PF00266"/>
    </source>
</evidence>
<evidence type="ECO:0000256" key="7">
    <source>
        <dbReference type="PIRSR" id="PIRSR000524-1"/>
    </source>
</evidence>
<name>A0A4R1BQI4_9ACTN</name>
<dbReference type="InterPro" id="IPR000192">
    <property type="entry name" value="Aminotrans_V_dom"/>
</dbReference>
<reference evidence="10 11" key="1">
    <citation type="submission" date="2019-03" db="EMBL/GenBank/DDBJ databases">
        <title>Whole genome sequence of a novel Rubrobacter taiwanensis strain, isolated from Yellowstone National Park.</title>
        <authorList>
            <person name="Freed S."/>
            <person name="Ramaley R.F."/>
            <person name="Kyndt J.A."/>
        </authorList>
    </citation>
    <scope>NUCLEOTIDE SEQUENCE [LARGE SCALE GENOMIC DNA]</scope>
    <source>
        <strain evidence="10 11">Yellowstone</strain>
    </source>
</reference>
<evidence type="ECO:0000256" key="2">
    <source>
        <dbReference type="ARBA" id="ARBA00009236"/>
    </source>
</evidence>
<dbReference type="PANTHER" id="PTHR21152">
    <property type="entry name" value="AMINOTRANSFERASE CLASS V"/>
    <property type="match status" value="1"/>
</dbReference>
<dbReference type="SUPFAM" id="SSF53383">
    <property type="entry name" value="PLP-dependent transferases"/>
    <property type="match status" value="1"/>
</dbReference>
<keyword evidence="11" id="KW-1185">Reference proteome</keyword>
<dbReference type="GO" id="GO:0008453">
    <property type="term" value="F:alanine-glyoxylate transaminase activity"/>
    <property type="evidence" value="ECO:0007669"/>
    <property type="project" value="TreeGrafter"/>
</dbReference>
<dbReference type="Gene3D" id="3.40.640.10">
    <property type="entry name" value="Type I PLP-dependent aspartate aminotransferase-like (Major domain)"/>
    <property type="match status" value="1"/>
</dbReference>
<dbReference type="GO" id="GO:0019265">
    <property type="term" value="P:glycine biosynthetic process, by transamination of glyoxylate"/>
    <property type="evidence" value="ECO:0007669"/>
    <property type="project" value="TreeGrafter"/>
</dbReference>
<evidence type="ECO:0000313" key="11">
    <source>
        <dbReference type="Proteomes" id="UP000295244"/>
    </source>
</evidence>
<dbReference type="AlphaFoldDB" id="A0A4R1BQI4"/>
<gene>
    <name evidence="10" type="ORF">E0L93_02585</name>
</gene>
<dbReference type="FunFam" id="3.40.640.10:FF:000054">
    <property type="entry name" value="Serine--glyoxylate aminotransferase"/>
    <property type="match status" value="1"/>
</dbReference>
<dbReference type="InterPro" id="IPR015422">
    <property type="entry name" value="PyrdxlP-dep_Trfase_small"/>
</dbReference>
<dbReference type="Gene3D" id="3.90.1150.10">
    <property type="entry name" value="Aspartate Aminotransferase, domain 1"/>
    <property type="match status" value="1"/>
</dbReference>
<feature type="domain" description="Aminotransferase class V" evidence="9">
    <location>
        <begin position="30"/>
        <end position="335"/>
    </location>
</feature>
<evidence type="ECO:0000256" key="5">
    <source>
        <dbReference type="ARBA" id="ARBA00054899"/>
    </source>
</evidence>
<protein>
    <recommendedName>
        <fullName evidence="6">Tritium exchange subunit</fullName>
    </recommendedName>
</protein>
<evidence type="ECO:0000256" key="8">
    <source>
        <dbReference type="PIRSR" id="PIRSR000524-50"/>
    </source>
</evidence>
<comment type="function">
    <text evidence="5">Soluble hydrogenase catalyzes both production and consumption of hydrogen from suitable artificial electron donors or acceptors. This subunit catalyzes the tritium-exchange activity.</text>
</comment>
<dbReference type="EMBL" id="SKBU01000006">
    <property type="protein sequence ID" value="TCJ19861.1"/>
    <property type="molecule type" value="Genomic_DNA"/>
</dbReference>
<dbReference type="InterPro" id="IPR015421">
    <property type="entry name" value="PyrdxlP-dep_Trfase_major"/>
</dbReference>
<dbReference type="FunFam" id="3.90.1150.10:FF:000031">
    <property type="entry name" value="Serine--glyoxylate aminotransferase"/>
    <property type="match status" value="1"/>
</dbReference>
<keyword evidence="4 8" id="KW-0663">Pyridoxal phosphate</keyword>
<evidence type="ECO:0000313" key="10">
    <source>
        <dbReference type="EMBL" id="TCJ19861.1"/>
    </source>
</evidence>